<sequence>MPYSVRQVTAITSWETCSGGDGSFFIAIGEFIGFYYSAAVDSALLDTLTRRDYMLHLRRFVLYRSSESMMFTEVKREFLFHFRCRSS</sequence>
<name>A0AAV1ZLZ6_9ARAC</name>
<accession>A0AAV1ZLZ6</accession>
<dbReference type="EMBL" id="CAXIEN010000063">
    <property type="protein sequence ID" value="CAL1272724.1"/>
    <property type="molecule type" value="Genomic_DNA"/>
</dbReference>
<organism evidence="1 2">
    <name type="scientific">Larinioides sclopetarius</name>
    <dbReference type="NCBI Taxonomy" id="280406"/>
    <lineage>
        <taxon>Eukaryota</taxon>
        <taxon>Metazoa</taxon>
        <taxon>Ecdysozoa</taxon>
        <taxon>Arthropoda</taxon>
        <taxon>Chelicerata</taxon>
        <taxon>Arachnida</taxon>
        <taxon>Araneae</taxon>
        <taxon>Araneomorphae</taxon>
        <taxon>Entelegynae</taxon>
        <taxon>Araneoidea</taxon>
        <taxon>Araneidae</taxon>
        <taxon>Larinioides</taxon>
    </lineage>
</organism>
<proteinExistence type="predicted"/>
<dbReference type="Proteomes" id="UP001497382">
    <property type="component" value="Unassembled WGS sequence"/>
</dbReference>
<dbReference type="AlphaFoldDB" id="A0AAV1ZLZ6"/>
<evidence type="ECO:0000313" key="1">
    <source>
        <dbReference type="EMBL" id="CAL1272724.1"/>
    </source>
</evidence>
<reference evidence="1 2" key="1">
    <citation type="submission" date="2024-04" db="EMBL/GenBank/DDBJ databases">
        <authorList>
            <person name="Rising A."/>
            <person name="Reimegard J."/>
            <person name="Sonavane S."/>
            <person name="Akerstrom W."/>
            <person name="Nylinder S."/>
            <person name="Hedman E."/>
            <person name="Kallberg Y."/>
        </authorList>
    </citation>
    <scope>NUCLEOTIDE SEQUENCE [LARGE SCALE GENOMIC DNA]</scope>
</reference>
<keyword evidence="2" id="KW-1185">Reference proteome</keyword>
<protein>
    <submittedName>
        <fullName evidence="1">Uncharacterized protein</fullName>
    </submittedName>
</protein>
<gene>
    <name evidence="1" type="ORF">LARSCL_LOCUS6552</name>
</gene>
<evidence type="ECO:0000313" key="2">
    <source>
        <dbReference type="Proteomes" id="UP001497382"/>
    </source>
</evidence>
<comment type="caution">
    <text evidence="1">The sequence shown here is derived from an EMBL/GenBank/DDBJ whole genome shotgun (WGS) entry which is preliminary data.</text>
</comment>